<dbReference type="EMBL" id="LK391709">
    <property type="protein sequence ID" value="CDR97101.1"/>
    <property type="molecule type" value="Genomic_DNA"/>
</dbReference>
<keyword evidence="1" id="KW-0812">Transmembrane</keyword>
<dbReference type="AlphaFoldDB" id="A0A061D8R1"/>
<dbReference type="RefSeq" id="XP_012769287.1">
    <property type="nucleotide sequence ID" value="XM_012913833.1"/>
</dbReference>
<dbReference type="VEuPathDB" id="PiroplasmaDB:BBBOND_0310040"/>
<reference evidence="3" key="1">
    <citation type="journal article" date="2014" name="Nucleic Acids Res.">
        <title>The evolutionary dynamics of variant antigen genes in Babesia reveal a history of genomic innovation underlying host-parasite interaction.</title>
        <authorList>
            <person name="Jackson A.P."/>
            <person name="Otto T.D."/>
            <person name="Darby A."/>
            <person name="Ramaprasad A."/>
            <person name="Xia D."/>
            <person name="Echaide I.E."/>
            <person name="Farber M."/>
            <person name="Gahlot S."/>
            <person name="Gamble J."/>
            <person name="Gupta D."/>
            <person name="Gupta Y."/>
            <person name="Jackson L."/>
            <person name="Malandrin L."/>
            <person name="Malas T.B."/>
            <person name="Moussa E."/>
            <person name="Nair M."/>
            <person name="Reid A.J."/>
            <person name="Sanders M."/>
            <person name="Sharma J."/>
            <person name="Tracey A."/>
            <person name="Quail M.A."/>
            <person name="Weir W."/>
            <person name="Wastling J.M."/>
            <person name="Hall N."/>
            <person name="Willadsen P."/>
            <person name="Lingelbach K."/>
            <person name="Shiels B."/>
            <person name="Tait A."/>
            <person name="Berriman M."/>
            <person name="Allred D.R."/>
            <person name="Pain A."/>
        </authorList>
    </citation>
    <scope>NUCLEOTIDE SEQUENCE [LARGE SCALE GENOMIC DNA]</scope>
    <source>
        <strain evidence="3">Bond</strain>
    </source>
</reference>
<keyword evidence="1" id="KW-0472">Membrane</keyword>
<keyword evidence="3" id="KW-1185">Reference proteome</keyword>
<dbReference type="Proteomes" id="UP000033188">
    <property type="component" value="Chromosome 3"/>
</dbReference>
<organism evidence="2 3">
    <name type="scientific">Babesia bigemina</name>
    <dbReference type="NCBI Taxonomy" id="5866"/>
    <lineage>
        <taxon>Eukaryota</taxon>
        <taxon>Sar</taxon>
        <taxon>Alveolata</taxon>
        <taxon>Apicomplexa</taxon>
        <taxon>Aconoidasida</taxon>
        <taxon>Piroplasmida</taxon>
        <taxon>Babesiidae</taxon>
        <taxon>Babesia</taxon>
    </lineage>
</organism>
<evidence type="ECO:0000256" key="1">
    <source>
        <dbReference type="SAM" id="Phobius"/>
    </source>
</evidence>
<evidence type="ECO:0000313" key="3">
    <source>
        <dbReference type="Proteomes" id="UP000033188"/>
    </source>
</evidence>
<accession>A0A061D8R1</accession>
<keyword evidence="1" id="KW-1133">Transmembrane helix</keyword>
<sequence length="84" mass="9360">MEQEDEGDKDGYDDSGDDVDKRISTTITVTTPHIFLCALWTLMKIMIAVFFSEVFANFAFVFSSTRFTTPRTAIIRGANTVSAP</sequence>
<dbReference type="GeneID" id="24565642"/>
<gene>
    <name evidence="2" type="ORF">BBBOND_0310040</name>
</gene>
<name>A0A061D8R1_BABBI</name>
<dbReference type="KEGG" id="bbig:BBBOND_0310040"/>
<proteinExistence type="predicted"/>
<protein>
    <submittedName>
        <fullName evidence="2">Uncharacterized protein</fullName>
    </submittedName>
</protein>
<feature type="transmembrane region" description="Helical" evidence="1">
    <location>
        <begin position="33"/>
        <end position="62"/>
    </location>
</feature>
<evidence type="ECO:0000313" key="2">
    <source>
        <dbReference type="EMBL" id="CDR97101.1"/>
    </source>
</evidence>